<evidence type="ECO:0000313" key="11">
    <source>
        <dbReference type="Proteomes" id="UP000092154"/>
    </source>
</evidence>
<dbReference type="PROSITE" id="PS50020">
    <property type="entry name" value="WW_DOMAIN_2"/>
    <property type="match status" value="1"/>
</dbReference>
<dbReference type="InterPro" id="IPR001202">
    <property type="entry name" value="WW_dom"/>
</dbReference>
<feature type="domain" description="SH3" evidence="6">
    <location>
        <begin position="38"/>
        <end position="97"/>
    </location>
</feature>
<proteinExistence type="predicted"/>
<dbReference type="SMART" id="SM00326">
    <property type="entry name" value="SH3"/>
    <property type="match status" value="1"/>
</dbReference>
<accession>A0A1B7N8E1</accession>
<dbReference type="SUPFAM" id="SSF50044">
    <property type="entry name" value="SH3-domain"/>
    <property type="match status" value="1"/>
</dbReference>
<dbReference type="SMART" id="SM00456">
    <property type="entry name" value="WW"/>
    <property type="match status" value="1"/>
</dbReference>
<keyword evidence="2 3" id="KW-0344">Guanine-nucleotide releasing factor</keyword>
<sequence length="1267" mass="142567">MAANGLTMCSDMNNFPSQPTSVTAEQEHMLQLPEEQYITTFFCRARYDYQAKDTSFLSFHKNEVIEVITQLESGWWDGFLGDKRGWFPSNYVTVIYDEEIAEIPPSNYDLLTQQEPLQHIHEVTHDNSNTRNTLPNGFLESCSDSVTFSSDFWMPEVTHDGQIYYLNTQTGQHSRYLPVQADEVSLGGLGGLASFLQGSPSSTGAESGLRVLTEPSITSFGIPKRSGTPEPWVKRLTDDGMSYYYWNKLTDQMSWTIPETKGAGKMDRNNVLAESSYLFSSPDEELAPMRLRSDSGTSQRYVRDRNHSKLEHVSDSDDSGLYYPGHVDSPSASGCSHSDQDLFADQTADMRPSVELTAIETFAKSLQQSLSPSPPELISELSHITHDAIAAVIQKNESLVSVSRGTEHGQLDTLIRAVVTAVRNLLCICAPLIHMPYIIDGHRPKATASQALLKPAERKVIATLSGLVLSVRAMEYDSDPAAHKTASRIGSDAEKLDHAIMTFVFEVQRCQNEQLFGVGTKRVQGYFPPDYLGLGLVGAGNWTGFGWVTQDDGAEAPQRILDGAVFSEFTTHMVSMQAMFETFHNAFKSMGDERQQRVWNAGREFLSRLSSLLLFVGNIHIARHVDIDGVYSDTADAERATLYSETVDRARLLVRRLEAVVQALYDDAATLLLTMQQVHHPTHRASRQDRDLQYEYLDKLRMSQLSIIDSHFDTLPMSLIDPAGPKSKDIVDTEAVFGASDIEKIEKPGTILSDQVPIRSQSQLPGTTITHMDQPFMTAASSHDPTMSAHILVPSPSEKSQDVISSSNSISMLDDEITRAATNARKIKKILGDDPPEHIISTKPWYLRPDYTKNDIIIDVDGSVRAGTVPALVERLTSHDSSDPTFIRTFLMTYKSFTTLDELFDHLVHRFFIRTPDELSLAEAEEWRKLKQHIIQMRVLNTFKTIVSHEGFLDKEDVFILNRMKEFLQNEEVGKIAAAKQLLSLVVERARGGCIKKGLTSLGKQPPSIMPKPNTKLNLLDIDALELARQLTIMESHLYQKIRPVECLQRSREQKADHKDNITRIIQTSNRIANWVAGSVLSQEDYKKRAIILKQFISVADRCRSMHNYSSMAAIVCGLTLPPIWRLKRSWEQVGARHMAQFGTCEMTTINSSKNFSNYRSMLATVSPPCVPFIGVFLTTLTFIQVGSKDTLPGNLVNFRKRQKASEVIQDIQRWQTFPHNFHPIKSVQTYLEDSLTKFREQVGAGDYFWNLSLEREPQDERMTRIF</sequence>
<evidence type="ECO:0000256" key="1">
    <source>
        <dbReference type="ARBA" id="ARBA00022443"/>
    </source>
</evidence>
<gene>
    <name evidence="10" type="ORF">K503DRAFT_848613</name>
</gene>
<dbReference type="AlphaFoldDB" id="A0A1B7N8E1"/>
<dbReference type="InterPro" id="IPR008937">
    <property type="entry name" value="Ras-like_GEF"/>
</dbReference>
<reference evidence="10 11" key="1">
    <citation type="submission" date="2016-06" db="EMBL/GenBank/DDBJ databases">
        <title>Comparative genomics of the ectomycorrhizal sister species Rhizopogon vinicolor and Rhizopogon vesiculosus (Basidiomycota: Boletales) reveals a divergence of the mating type B locus.</title>
        <authorList>
            <consortium name="DOE Joint Genome Institute"/>
            <person name="Mujic A.B."/>
            <person name="Kuo A."/>
            <person name="Tritt A."/>
            <person name="Lipzen A."/>
            <person name="Chen C."/>
            <person name="Johnson J."/>
            <person name="Sharma A."/>
            <person name="Barry K."/>
            <person name="Grigoriev I.V."/>
            <person name="Spatafora J.W."/>
        </authorList>
    </citation>
    <scope>NUCLEOTIDE SEQUENCE [LARGE SCALE GENOMIC DNA]</scope>
    <source>
        <strain evidence="10 11">AM-OR11-026</strain>
    </source>
</reference>
<evidence type="ECO:0000256" key="2">
    <source>
        <dbReference type="ARBA" id="ARBA00022658"/>
    </source>
</evidence>
<dbReference type="FunCoup" id="A0A1B7N8E1">
    <property type="interactions" value="47"/>
</dbReference>
<dbReference type="CDD" id="cd11883">
    <property type="entry name" value="SH3_Sdc25"/>
    <property type="match status" value="1"/>
</dbReference>
<dbReference type="InParanoid" id="A0A1B7N8E1"/>
<dbReference type="GO" id="GO:0005085">
    <property type="term" value="F:guanyl-nucleotide exchange factor activity"/>
    <property type="evidence" value="ECO:0007669"/>
    <property type="project" value="UniProtKB-KW"/>
</dbReference>
<dbReference type="InterPro" id="IPR023578">
    <property type="entry name" value="Ras_GEF_dom_sf"/>
</dbReference>
<dbReference type="InterPro" id="IPR036028">
    <property type="entry name" value="SH3-like_dom_sf"/>
</dbReference>
<evidence type="ECO:0000256" key="4">
    <source>
        <dbReference type="PROSITE-ProRule" id="PRU00192"/>
    </source>
</evidence>
<dbReference type="SMART" id="SM00229">
    <property type="entry name" value="RasGEFN"/>
    <property type="match status" value="1"/>
</dbReference>
<protein>
    <submittedName>
        <fullName evidence="10">Ras GEF</fullName>
    </submittedName>
</protein>
<dbReference type="PANTHER" id="PTHR23113">
    <property type="entry name" value="GUANINE NUCLEOTIDE EXCHANGE FACTOR"/>
    <property type="match status" value="1"/>
</dbReference>
<dbReference type="GO" id="GO:0005886">
    <property type="term" value="C:plasma membrane"/>
    <property type="evidence" value="ECO:0007669"/>
    <property type="project" value="TreeGrafter"/>
</dbReference>
<feature type="compositionally biased region" description="Basic and acidic residues" evidence="5">
    <location>
        <begin position="301"/>
        <end position="315"/>
    </location>
</feature>
<dbReference type="PROSITE" id="PS50212">
    <property type="entry name" value="RASGEF_NTER"/>
    <property type="match status" value="1"/>
</dbReference>
<keyword evidence="1 4" id="KW-0728">SH3 domain</keyword>
<organism evidence="10 11">
    <name type="scientific">Rhizopogon vinicolor AM-OR11-026</name>
    <dbReference type="NCBI Taxonomy" id="1314800"/>
    <lineage>
        <taxon>Eukaryota</taxon>
        <taxon>Fungi</taxon>
        <taxon>Dikarya</taxon>
        <taxon>Basidiomycota</taxon>
        <taxon>Agaricomycotina</taxon>
        <taxon>Agaricomycetes</taxon>
        <taxon>Agaricomycetidae</taxon>
        <taxon>Boletales</taxon>
        <taxon>Suillineae</taxon>
        <taxon>Rhizopogonaceae</taxon>
        <taxon>Rhizopogon</taxon>
    </lineage>
</organism>
<dbReference type="CDD" id="cd00155">
    <property type="entry name" value="RasGEF"/>
    <property type="match status" value="1"/>
</dbReference>
<dbReference type="PROSITE" id="PS50002">
    <property type="entry name" value="SH3"/>
    <property type="match status" value="1"/>
</dbReference>
<dbReference type="EMBL" id="KV448190">
    <property type="protein sequence ID" value="OAX41110.1"/>
    <property type="molecule type" value="Genomic_DNA"/>
</dbReference>
<feature type="region of interest" description="Disordered" evidence="5">
    <location>
        <begin position="288"/>
        <end position="339"/>
    </location>
</feature>
<feature type="domain" description="WW" evidence="8">
    <location>
        <begin position="226"/>
        <end position="260"/>
    </location>
</feature>
<dbReference type="Pfam" id="PF00617">
    <property type="entry name" value="RasGEF"/>
    <property type="match status" value="1"/>
</dbReference>
<dbReference type="STRING" id="1314800.A0A1B7N8E1"/>
<dbReference type="GO" id="GO:0007265">
    <property type="term" value="P:Ras protein signal transduction"/>
    <property type="evidence" value="ECO:0007669"/>
    <property type="project" value="TreeGrafter"/>
</dbReference>
<evidence type="ECO:0000256" key="5">
    <source>
        <dbReference type="SAM" id="MobiDB-lite"/>
    </source>
</evidence>
<evidence type="ECO:0000259" key="9">
    <source>
        <dbReference type="PROSITE" id="PS50212"/>
    </source>
</evidence>
<feature type="domain" description="Ras-GEF" evidence="7">
    <location>
        <begin position="1023"/>
        <end position="1259"/>
    </location>
</feature>
<dbReference type="Gene3D" id="1.20.870.10">
    <property type="entry name" value="Son of sevenless (SoS) protein Chain: S domain 1"/>
    <property type="match status" value="1"/>
</dbReference>
<dbReference type="InterPro" id="IPR036964">
    <property type="entry name" value="RASGEF_cat_dom_sf"/>
</dbReference>
<name>A0A1B7N8E1_9AGAM</name>
<dbReference type="OrthoDB" id="546434at2759"/>
<evidence type="ECO:0000259" key="6">
    <source>
        <dbReference type="PROSITE" id="PS50002"/>
    </source>
</evidence>
<dbReference type="FunFam" id="2.30.30.40:FF:000072">
    <property type="entry name" value="Unconventional Myosin IB"/>
    <property type="match status" value="1"/>
</dbReference>
<feature type="domain" description="N-terminal Ras-GEF" evidence="9">
    <location>
        <begin position="860"/>
        <end position="991"/>
    </location>
</feature>
<dbReference type="SUPFAM" id="SSF48366">
    <property type="entry name" value="Ras GEF"/>
    <property type="match status" value="1"/>
</dbReference>
<dbReference type="SMART" id="SM00147">
    <property type="entry name" value="RasGEF"/>
    <property type="match status" value="1"/>
</dbReference>
<dbReference type="InterPro" id="IPR001452">
    <property type="entry name" value="SH3_domain"/>
</dbReference>
<dbReference type="CDD" id="cd00201">
    <property type="entry name" value="WW"/>
    <property type="match status" value="1"/>
</dbReference>
<dbReference type="PROSITE" id="PS50009">
    <property type="entry name" value="RASGEF_CAT"/>
    <property type="match status" value="1"/>
</dbReference>
<dbReference type="Gene3D" id="2.30.30.40">
    <property type="entry name" value="SH3 Domains"/>
    <property type="match status" value="1"/>
</dbReference>
<evidence type="ECO:0000256" key="3">
    <source>
        <dbReference type="PROSITE-ProRule" id="PRU00168"/>
    </source>
</evidence>
<dbReference type="PANTHER" id="PTHR23113:SF368">
    <property type="entry name" value="CELL DIVISION CONTROL PROTEIN 25"/>
    <property type="match status" value="1"/>
</dbReference>
<evidence type="ECO:0000259" key="8">
    <source>
        <dbReference type="PROSITE" id="PS50020"/>
    </source>
</evidence>
<dbReference type="CDD" id="cd06224">
    <property type="entry name" value="REM"/>
    <property type="match status" value="1"/>
</dbReference>
<evidence type="ECO:0000259" key="7">
    <source>
        <dbReference type="PROSITE" id="PS50009"/>
    </source>
</evidence>
<dbReference type="Gene3D" id="2.20.70.10">
    <property type="match status" value="1"/>
</dbReference>
<dbReference type="InterPro" id="IPR001895">
    <property type="entry name" value="RASGEF_cat_dom"/>
</dbReference>
<dbReference type="Gene3D" id="1.10.840.10">
    <property type="entry name" value="Ras guanine-nucleotide exchange factors catalytic domain"/>
    <property type="match status" value="1"/>
</dbReference>
<dbReference type="Pfam" id="PF00018">
    <property type="entry name" value="SH3_1"/>
    <property type="match status" value="1"/>
</dbReference>
<evidence type="ECO:0000313" key="10">
    <source>
        <dbReference type="EMBL" id="OAX41110.1"/>
    </source>
</evidence>
<dbReference type="Pfam" id="PF00618">
    <property type="entry name" value="RasGEF_N"/>
    <property type="match status" value="1"/>
</dbReference>
<dbReference type="PRINTS" id="PR00452">
    <property type="entry name" value="SH3DOMAIN"/>
</dbReference>
<dbReference type="InterPro" id="IPR000651">
    <property type="entry name" value="Ras-like_Gua-exchang_fac_N"/>
</dbReference>
<dbReference type="Proteomes" id="UP000092154">
    <property type="component" value="Unassembled WGS sequence"/>
</dbReference>
<keyword evidence="11" id="KW-1185">Reference proteome</keyword>